<dbReference type="InterPro" id="IPR036291">
    <property type="entry name" value="NAD(P)-bd_dom_sf"/>
</dbReference>
<reference evidence="1" key="1">
    <citation type="submission" date="2016-12" db="EMBL/GenBank/DDBJ databases">
        <authorList>
            <person name="Moulin L."/>
        </authorList>
    </citation>
    <scope>NUCLEOTIDE SEQUENCE [LARGE SCALE GENOMIC DNA]</scope>
    <source>
        <strain evidence="1">STM 7183</strain>
    </source>
</reference>
<keyword evidence="1" id="KW-0560">Oxidoreductase</keyword>
<name>A0A1N7SZ55_9BURK</name>
<dbReference type="Proteomes" id="UP000195569">
    <property type="component" value="Unassembled WGS sequence"/>
</dbReference>
<dbReference type="EC" id="1.1.1.-" evidence="1"/>
<dbReference type="SUPFAM" id="SSF51735">
    <property type="entry name" value="NAD(P)-binding Rossmann-fold domains"/>
    <property type="match status" value="1"/>
</dbReference>
<evidence type="ECO:0000313" key="2">
    <source>
        <dbReference type="Proteomes" id="UP000195569"/>
    </source>
</evidence>
<dbReference type="AlphaFoldDB" id="A0A1N7SZ55"/>
<keyword evidence="2" id="KW-1185">Reference proteome</keyword>
<gene>
    <name evidence="1" type="ORF">BN2476_2450002</name>
</gene>
<dbReference type="EC" id="1.1.1.24" evidence="1"/>
<dbReference type="Gene3D" id="3.40.50.720">
    <property type="entry name" value="NAD(P)-binding Rossmann-like Domain"/>
    <property type="match status" value="1"/>
</dbReference>
<accession>A0A1N7SZ55</accession>
<sequence>MRDNDVERTASLIGRLNALGRGEARSADIAAKADAYDVVVNASPLGMRADDPLPIDVSRLPATTFVGDVVTKPPLTPLIEAARARGCPTVTGTQMFGRVCERMVTFLLDAGR</sequence>
<dbReference type="GO" id="GO:0030266">
    <property type="term" value="F:quinate 3-dehydrogenase (NAD+) activity"/>
    <property type="evidence" value="ECO:0007669"/>
    <property type="project" value="UniProtKB-EC"/>
</dbReference>
<evidence type="ECO:0000313" key="1">
    <source>
        <dbReference type="EMBL" id="SIT52256.1"/>
    </source>
</evidence>
<dbReference type="EMBL" id="CYGY02000245">
    <property type="protein sequence ID" value="SIT52256.1"/>
    <property type="molecule type" value="Genomic_DNA"/>
</dbReference>
<proteinExistence type="predicted"/>
<organism evidence="1 2">
    <name type="scientific">Paraburkholderia piptadeniae</name>
    <dbReference type="NCBI Taxonomy" id="1701573"/>
    <lineage>
        <taxon>Bacteria</taxon>
        <taxon>Pseudomonadati</taxon>
        <taxon>Pseudomonadota</taxon>
        <taxon>Betaproteobacteria</taxon>
        <taxon>Burkholderiales</taxon>
        <taxon>Burkholderiaceae</taxon>
        <taxon>Paraburkholderia</taxon>
    </lineage>
</organism>
<protein>
    <submittedName>
        <fullName evidence="1">Quinate/shikimate dehydrogenase</fullName>
        <ecNumber evidence="1">1.1.1.-</ecNumber>
        <ecNumber evidence="1">1.1.1.24</ecNumber>
    </submittedName>
</protein>
<comment type="caution">
    <text evidence="1">The sequence shown here is derived from an EMBL/GenBank/DDBJ whole genome shotgun (WGS) entry which is preliminary data.</text>
</comment>